<dbReference type="CDD" id="cd06558">
    <property type="entry name" value="crotonase-like"/>
    <property type="match status" value="1"/>
</dbReference>
<dbReference type="GO" id="GO:0003824">
    <property type="term" value="F:catalytic activity"/>
    <property type="evidence" value="ECO:0007669"/>
    <property type="project" value="InterPro"/>
</dbReference>
<dbReference type="PANTHER" id="PTHR11941">
    <property type="entry name" value="ENOYL-COA HYDRATASE-RELATED"/>
    <property type="match status" value="1"/>
</dbReference>
<dbReference type="PROSITE" id="PS00166">
    <property type="entry name" value="ENOYL_COA_HYDRATASE"/>
    <property type="match status" value="1"/>
</dbReference>
<reference evidence="3 4" key="1">
    <citation type="journal article" date="2019" name="Nat. Ecol. Evol.">
        <title>Megaphylogeny resolves global patterns of mushroom evolution.</title>
        <authorList>
            <person name="Varga T."/>
            <person name="Krizsan K."/>
            <person name="Foldi C."/>
            <person name="Dima B."/>
            <person name="Sanchez-Garcia M."/>
            <person name="Sanchez-Ramirez S."/>
            <person name="Szollosi G.J."/>
            <person name="Szarkandi J.G."/>
            <person name="Papp V."/>
            <person name="Albert L."/>
            <person name="Andreopoulos W."/>
            <person name="Angelini C."/>
            <person name="Antonin V."/>
            <person name="Barry K.W."/>
            <person name="Bougher N.L."/>
            <person name="Buchanan P."/>
            <person name="Buyck B."/>
            <person name="Bense V."/>
            <person name="Catcheside P."/>
            <person name="Chovatia M."/>
            <person name="Cooper J."/>
            <person name="Damon W."/>
            <person name="Desjardin D."/>
            <person name="Finy P."/>
            <person name="Geml J."/>
            <person name="Haridas S."/>
            <person name="Hughes K."/>
            <person name="Justo A."/>
            <person name="Karasinski D."/>
            <person name="Kautmanova I."/>
            <person name="Kiss B."/>
            <person name="Kocsube S."/>
            <person name="Kotiranta H."/>
            <person name="LaButti K.M."/>
            <person name="Lechner B.E."/>
            <person name="Liimatainen K."/>
            <person name="Lipzen A."/>
            <person name="Lukacs Z."/>
            <person name="Mihaltcheva S."/>
            <person name="Morgado L.N."/>
            <person name="Niskanen T."/>
            <person name="Noordeloos M.E."/>
            <person name="Ohm R.A."/>
            <person name="Ortiz-Santana B."/>
            <person name="Ovrebo C."/>
            <person name="Racz N."/>
            <person name="Riley R."/>
            <person name="Savchenko A."/>
            <person name="Shiryaev A."/>
            <person name="Soop K."/>
            <person name="Spirin V."/>
            <person name="Szebenyi C."/>
            <person name="Tomsovsky M."/>
            <person name="Tulloss R.E."/>
            <person name="Uehling J."/>
            <person name="Grigoriev I.V."/>
            <person name="Vagvolgyi C."/>
            <person name="Papp T."/>
            <person name="Martin F.M."/>
            <person name="Miettinen O."/>
            <person name="Hibbett D.S."/>
            <person name="Nagy L.G."/>
        </authorList>
    </citation>
    <scope>NUCLEOTIDE SEQUENCE [LARGE SCALE GENOMIC DNA]</scope>
    <source>
        <strain evidence="3 4">CBS 962.96</strain>
    </source>
</reference>
<keyword evidence="4" id="KW-1185">Reference proteome</keyword>
<evidence type="ECO:0000313" key="3">
    <source>
        <dbReference type="EMBL" id="THU97150.1"/>
    </source>
</evidence>
<protein>
    <submittedName>
        <fullName evidence="3">ClpP/crotonase</fullName>
    </submittedName>
</protein>
<dbReference type="GO" id="GO:0005739">
    <property type="term" value="C:mitochondrion"/>
    <property type="evidence" value="ECO:0007669"/>
    <property type="project" value="TreeGrafter"/>
</dbReference>
<evidence type="ECO:0000256" key="1">
    <source>
        <dbReference type="ARBA" id="ARBA00005254"/>
    </source>
</evidence>
<dbReference type="SUPFAM" id="SSF52096">
    <property type="entry name" value="ClpP/crotonase"/>
    <property type="match status" value="1"/>
</dbReference>
<dbReference type="Gene3D" id="3.90.226.10">
    <property type="entry name" value="2-enoyl-CoA Hydratase, Chain A, domain 1"/>
    <property type="match status" value="1"/>
</dbReference>
<sequence length="281" mass="30366">MTAGTIPQLPPHSSFVQVSFPEEHVLLLTLNRPKSLNAMTPEMTRDIDCLLTWFMDEPALWVAIVTGAGRIFCAGADLKAWNEHKKGGDASEQENVMGDGTGFASISRRAMSKPIIAAVNGGAYGGGMEIVLNCDLVVASEDAKFALPEVKQGVVAAQGGIPRLANIAGHQLAAEMLLTGRTVTAQEGYSRFGFINVVVPPSELLPTAVRLAQQINANSPDAIQSTKLGLLLSANRPYEKALEKHMWTKESSRVYRGENIKEGLKAFSEKRKAIWKNPAKL</sequence>
<organism evidence="3 4">
    <name type="scientific">Dendrothele bispora (strain CBS 962.96)</name>
    <dbReference type="NCBI Taxonomy" id="1314807"/>
    <lineage>
        <taxon>Eukaryota</taxon>
        <taxon>Fungi</taxon>
        <taxon>Dikarya</taxon>
        <taxon>Basidiomycota</taxon>
        <taxon>Agaricomycotina</taxon>
        <taxon>Agaricomycetes</taxon>
        <taxon>Agaricomycetidae</taxon>
        <taxon>Agaricales</taxon>
        <taxon>Agaricales incertae sedis</taxon>
        <taxon>Dendrothele</taxon>
    </lineage>
</organism>
<dbReference type="PANTHER" id="PTHR11941:SF158">
    <property type="entry name" value="ENOYL-COA HYDRATASE (AFU_ORTHOLOGUE AFUA_2G10650)"/>
    <property type="match status" value="1"/>
</dbReference>
<comment type="similarity">
    <text evidence="1 2">Belongs to the enoyl-CoA hydratase/isomerase family.</text>
</comment>
<evidence type="ECO:0000313" key="4">
    <source>
        <dbReference type="Proteomes" id="UP000297245"/>
    </source>
</evidence>
<dbReference type="InterPro" id="IPR018376">
    <property type="entry name" value="Enoyl-CoA_hyd/isom_CS"/>
</dbReference>
<evidence type="ECO:0000256" key="2">
    <source>
        <dbReference type="RuleBase" id="RU003707"/>
    </source>
</evidence>
<dbReference type="Pfam" id="PF00378">
    <property type="entry name" value="ECH_1"/>
    <property type="match status" value="1"/>
</dbReference>
<gene>
    <name evidence="3" type="ORF">K435DRAFT_778181</name>
</gene>
<proteinExistence type="inferred from homology"/>
<dbReference type="InterPro" id="IPR001753">
    <property type="entry name" value="Enoyl-CoA_hydra/iso"/>
</dbReference>
<dbReference type="InterPro" id="IPR029045">
    <property type="entry name" value="ClpP/crotonase-like_dom_sf"/>
</dbReference>
<dbReference type="OrthoDB" id="2139957at2759"/>
<dbReference type="Proteomes" id="UP000297245">
    <property type="component" value="Unassembled WGS sequence"/>
</dbReference>
<dbReference type="AlphaFoldDB" id="A0A4S8M522"/>
<dbReference type="EMBL" id="ML179161">
    <property type="protein sequence ID" value="THU97150.1"/>
    <property type="molecule type" value="Genomic_DNA"/>
</dbReference>
<accession>A0A4S8M522</accession>
<dbReference type="GO" id="GO:0006635">
    <property type="term" value="P:fatty acid beta-oxidation"/>
    <property type="evidence" value="ECO:0007669"/>
    <property type="project" value="TreeGrafter"/>
</dbReference>
<name>A0A4S8M522_DENBC</name>